<evidence type="ECO:0000313" key="3">
    <source>
        <dbReference type="Proteomes" id="UP000054549"/>
    </source>
</evidence>
<protein>
    <submittedName>
        <fullName evidence="2">Uncharacterized protein</fullName>
    </submittedName>
</protein>
<dbReference type="AlphaFoldDB" id="A0A0C2WG10"/>
<feature type="region of interest" description="Disordered" evidence="1">
    <location>
        <begin position="16"/>
        <end position="71"/>
    </location>
</feature>
<gene>
    <name evidence="2" type="ORF">M378DRAFT_18332</name>
</gene>
<dbReference type="Proteomes" id="UP000054549">
    <property type="component" value="Unassembled WGS sequence"/>
</dbReference>
<dbReference type="EMBL" id="KN818582">
    <property type="protein sequence ID" value="KIL55003.1"/>
    <property type="molecule type" value="Genomic_DNA"/>
</dbReference>
<keyword evidence="3" id="KW-1185">Reference proteome</keyword>
<dbReference type="HOGENOM" id="CLU_1594117_0_0_1"/>
<dbReference type="InParanoid" id="A0A0C2WG10"/>
<accession>A0A0C2WG10</accession>
<evidence type="ECO:0000313" key="2">
    <source>
        <dbReference type="EMBL" id="KIL55003.1"/>
    </source>
</evidence>
<organism evidence="2 3">
    <name type="scientific">Amanita muscaria (strain Koide BX008)</name>
    <dbReference type="NCBI Taxonomy" id="946122"/>
    <lineage>
        <taxon>Eukaryota</taxon>
        <taxon>Fungi</taxon>
        <taxon>Dikarya</taxon>
        <taxon>Basidiomycota</taxon>
        <taxon>Agaricomycotina</taxon>
        <taxon>Agaricomycetes</taxon>
        <taxon>Agaricomycetidae</taxon>
        <taxon>Agaricales</taxon>
        <taxon>Pluteineae</taxon>
        <taxon>Amanitaceae</taxon>
        <taxon>Amanita</taxon>
    </lineage>
</organism>
<evidence type="ECO:0000256" key="1">
    <source>
        <dbReference type="SAM" id="MobiDB-lite"/>
    </source>
</evidence>
<reference evidence="2 3" key="1">
    <citation type="submission" date="2014-04" db="EMBL/GenBank/DDBJ databases">
        <title>Evolutionary Origins and Diversification of the Mycorrhizal Mutualists.</title>
        <authorList>
            <consortium name="DOE Joint Genome Institute"/>
            <consortium name="Mycorrhizal Genomics Consortium"/>
            <person name="Kohler A."/>
            <person name="Kuo A."/>
            <person name="Nagy L.G."/>
            <person name="Floudas D."/>
            <person name="Copeland A."/>
            <person name="Barry K.W."/>
            <person name="Cichocki N."/>
            <person name="Veneault-Fourrey C."/>
            <person name="LaButti K."/>
            <person name="Lindquist E.A."/>
            <person name="Lipzen A."/>
            <person name="Lundell T."/>
            <person name="Morin E."/>
            <person name="Murat C."/>
            <person name="Riley R."/>
            <person name="Ohm R."/>
            <person name="Sun H."/>
            <person name="Tunlid A."/>
            <person name="Henrissat B."/>
            <person name="Grigoriev I.V."/>
            <person name="Hibbett D.S."/>
            <person name="Martin F."/>
        </authorList>
    </citation>
    <scope>NUCLEOTIDE SEQUENCE [LARGE SCALE GENOMIC DNA]</scope>
    <source>
        <strain evidence="2 3">Koide BX008</strain>
    </source>
</reference>
<feature type="compositionally biased region" description="Basic and acidic residues" evidence="1">
    <location>
        <begin position="52"/>
        <end position="63"/>
    </location>
</feature>
<proteinExistence type="predicted"/>
<name>A0A0C2WG10_AMAMK</name>
<sequence>MPWLESHNPLIDWRRKTVTVEGGDPRGSRKSISKTVEGGDPRNGETCDGEDVLPHTETQKEEPTNVGETEQLLKHSQVAESEVLRALTQETQKDQPRASTQEVAEIMLRALQDATQETWLTTPAEESEKWIRVKQSTSQKFAQEAEEAKAKVVLPAEYKEFAKVFTE</sequence>